<organism evidence="1 2">
    <name type="scientific">Candidatus Contendobacter odensis Run_B_J11</name>
    <dbReference type="NCBI Taxonomy" id="1400861"/>
    <lineage>
        <taxon>Bacteria</taxon>
        <taxon>Pseudomonadati</taxon>
        <taxon>Pseudomonadota</taxon>
        <taxon>Gammaproteobacteria</taxon>
        <taxon>Candidatus Competibacteraceae</taxon>
        <taxon>Candidatus Contendibacter</taxon>
    </lineage>
</organism>
<gene>
    <name evidence="1" type="ORF">BN874_2500003</name>
</gene>
<name>A0A7U7J4D7_9GAMM</name>
<dbReference type="AlphaFoldDB" id="A0A7U7J4D7"/>
<keyword evidence="2" id="KW-1185">Reference proteome</keyword>
<dbReference type="Proteomes" id="UP000019184">
    <property type="component" value="Unassembled WGS sequence"/>
</dbReference>
<dbReference type="EMBL" id="CBTK010000169">
    <property type="protein sequence ID" value="CDH45515.1"/>
    <property type="molecule type" value="Genomic_DNA"/>
</dbReference>
<accession>A0A7U7J4D7</accession>
<evidence type="ECO:0000313" key="2">
    <source>
        <dbReference type="Proteomes" id="UP000019184"/>
    </source>
</evidence>
<evidence type="ECO:0000313" key="1">
    <source>
        <dbReference type="EMBL" id="CDH45515.1"/>
    </source>
</evidence>
<sequence length="16" mass="1698">MLLVAVVERSVVDNPG</sequence>
<protein>
    <submittedName>
        <fullName evidence="1">Uncharacterized protein</fullName>
    </submittedName>
</protein>
<proteinExistence type="predicted"/>
<comment type="caution">
    <text evidence="1">The sequence shown here is derived from an EMBL/GenBank/DDBJ whole genome shotgun (WGS) entry which is preliminary data.</text>
</comment>
<reference evidence="1 2" key="1">
    <citation type="journal article" date="2014" name="ISME J.">
        <title>Candidatus Competibacter-lineage genomes retrieved from metagenomes reveal functional metabolic diversity.</title>
        <authorList>
            <person name="McIlroy S.J."/>
            <person name="Albertsen M."/>
            <person name="Andresen E.K."/>
            <person name="Saunders A.M."/>
            <person name="Kristiansen R."/>
            <person name="Stokholm-Bjerregaard M."/>
            <person name="Nielsen K.L."/>
            <person name="Nielsen P.H."/>
        </authorList>
    </citation>
    <scope>NUCLEOTIDE SEQUENCE [LARGE SCALE GENOMIC DNA]</scope>
    <source>
        <strain evidence="1 2">Run_B_J11</strain>
    </source>
</reference>